<feature type="compositionally biased region" description="Low complexity" evidence="4">
    <location>
        <begin position="912"/>
        <end position="936"/>
    </location>
</feature>
<sequence>MRAKNIFKADKGIKCPFCRQYVDGYRSTLTANAAVQRFLLEANKAANIAAAARAAAERKAMGQQGPAPAAAAASSAGSSSSSAAAASGGLRPPSAGASAAAAAAGEDQTWNCGGCGRQNFIWREFCSHCKRPCANPYATDKLSQTKKDLSAVSREELVGYIRDQGGFSLRKGLRDMGVSIDGQKSYGSVQSVREATAIFGLKRVLHIAEMLCDPDALRDASLHYLGNIGVQRVFESLAKLRLAFPPDGPNKDLQEWTATHGGRDPFACLLSALLARSLEFCMHDKGVYVAQCAANLASNAELVEMAKAVFPLALPVSRDPRGVFVLLSLLDLFSQRIWEDSVNCPLALQPTHSGRTPSTALWRCSDKQLVHTCHHALSGKVVVRAIAVSMPRTPALKLAIKIASHAATLAGSGGGLTTLMELMQLYGHNQQAAEGLRDVVTMMCYSLQGQMGRFATVKDEAAQEMLLCLVERLGHEQEVGWLDSIAQELVGCADALQDNPGGMEILKFTLSQPCMDLDNISAHISDMKHLLGKKALLPVVADVMERVGANPLPPAAPKYPAASVIQPELKYYLSQGWRTPLPPPPPPKAGEPGYEEYAAQAAARAEAQAAAAAKARAEKEAAAKARREAAAAAAASGANGGGGSSGAAAADAWSRIRSAGTSSSASAWDVGPIADTSSSSVAGNSVSVSAAAAAAAAAAAGSSAADNAAANPWATVMQGAQAGSSSADAWGGSWGEQQQQQQQQPAANSAPAAAPAAPAAGGFSVPLAVPIAVPIAVPVAAPVAPAPAAAAVPAAVPPRPQFAVPVAMPVAPTPAAAPVQPAPARTSMPVPQQQLLQQQQQQQRGYQHPTAGGIAVADFSSAAPACLQPGITPAVLSTHHWPAPQQAGQIAQQHRQAQRMQQQQAPPPPPQQQQQQRPGSAPRGPAQQHQQQQQQQDGPWSCSVCTYEHAGAEAEFLFCAMCSSQRPA</sequence>
<proteinExistence type="predicted"/>
<feature type="domain" description="RanBP2-type" evidence="5">
    <location>
        <begin position="110"/>
        <end position="129"/>
    </location>
</feature>
<feature type="compositionally biased region" description="Low complexity" evidence="4">
    <location>
        <begin position="813"/>
        <end position="824"/>
    </location>
</feature>
<keyword evidence="2" id="KW-0863">Zinc-finger</keyword>
<evidence type="ECO:0000259" key="5">
    <source>
        <dbReference type="PROSITE" id="PS01358"/>
    </source>
</evidence>
<dbReference type="PANTHER" id="PTHR45725">
    <property type="entry name" value="FORMIN HOMOLOGY 2 FAMILY MEMBER"/>
    <property type="match status" value="1"/>
</dbReference>
<dbReference type="PANTHER" id="PTHR45725:SF18">
    <property type="entry name" value="ORC1-LIKE AAA ATPASE DOMAIN-CONTAINING PROTEIN"/>
    <property type="match status" value="1"/>
</dbReference>
<keyword evidence="1" id="KW-0479">Metal-binding</keyword>
<dbReference type="InterPro" id="IPR051425">
    <property type="entry name" value="Formin_Homology"/>
</dbReference>
<feature type="compositionally biased region" description="Low complexity" evidence="4">
    <location>
        <begin position="832"/>
        <end position="843"/>
    </location>
</feature>
<dbReference type="PROSITE" id="PS01358">
    <property type="entry name" value="ZF_RANBP2_1"/>
    <property type="match status" value="1"/>
</dbReference>
<dbReference type="GO" id="GO:0008270">
    <property type="term" value="F:zinc ion binding"/>
    <property type="evidence" value="ECO:0007669"/>
    <property type="project" value="UniProtKB-KW"/>
</dbReference>
<dbReference type="STRING" id="3088.A0A383VXI4"/>
<organism evidence="6 7">
    <name type="scientific">Tetradesmus obliquus</name>
    <name type="common">Green alga</name>
    <name type="synonym">Acutodesmus obliquus</name>
    <dbReference type="NCBI Taxonomy" id="3088"/>
    <lineage>
        <taxon>Eukaryota</taxon>
        <taxon>Viridiplantae</taxon>
        <taxon>Chlorophyta</taxon>
        <taxon>core chlorophytes</taxon>
        <taxon>Chlorophyceae</taxon>
        <taxon>CS clade</taxon>
        <taxon>Sphaeropleales</taxon>
        <taxon>Scenedesmaceae</taxon>
        <taxon>Tetradesmus</taxon>
    </lineage>
</organism>
<feature type="region of interest" description="Disordered" evidence="4">
    <location>
        <begin position="719"/>
        <end position="757"/>
    </location>
</feature>
<reference evidence="6 7" key="1">
    <citation type="submission" date="2016-10" db="EMBL/GenBank/DDBJ databases">
        <authorList>
            <person name="Cai Z."/>
        </authorList>
    </citation>
    <scope>NUCLEOTIDE SEQUENCE [LARGE SCALE GENOMIC DNA]</scope>
</reference>
<keyword evidence="7" id="KW-1185">Reference proteome</keyword>
<evidence type="ECO:0000256" key="4">
    <source>
        <dbReference type="SAM" id="MobiDB-lite"/>
    </source>
</evidence>
<accession>A0A383VXI4</accession>
<protein>
    <recommendedName>
        <fullName evidence="5">RanBP2-type domain-containing protein</fullName>
    </recommendedName>
</protein>
<evidence type="ECO:0000313" key="6">
    <source>
        <dbReference type="EMBL" id="SZX69569.1"/>
    </source>
</evidence>
<keyword evidence="3" id="KW-0862">Zinc</keyword>
<dbReference type="EMBL" id="FNXT01000938">
    <property type="protein sequence ID" value="SZX69569.1"/>
    <property type="molecule type" value="Genomic_DNA"/>
</dbReference>
<evidence type="ECO:0000256" key="3">
    <source>
        <dbReference type="ARBA" id="ARBA00022833"/>
    </source>
</evidence>
<evidence type="ECO:0000256" key="2">
    <source>
        <dbReference type="ARBA" id="ARBA00022771"/>
    </source>
</evidence>
<evidence type="ECO:0000313" key="7">
    <source>
        <dbReference type="Proteomes" id="UP000256970"/>
    </source>
</evidence>
<name>A0A383VXI4_TETOB</name>
<feature type="compositionally biased region" description="Low complexity" evidence="4">
    <location>
        <begin position="883"/>
        <end position="904"/>
    </location>
</feature>
<feature type="region of interest" description="Disordered" evidence="4">
    <location>
        <begin position="813"/>
        <end position="849"/>
    </location>
</feature>
<evidence type="ECO:0000256" key="1">
    <source>
        <dbReference type="ARBA" id="ARBA00022723"/>
    </source>
</evidence>
<gene>
    <name evidence="6" type="ORF">BQ4739_LOCUS9867</name>
</gene>
<dbReference type="InterPro" id="IPR001876">
    <property type="entry name" value="Znf_RanBP2"/>
</dbReference>
<feature type="region of interest" description="Disordered" evidence="4">
    <location>
        <begin position="883"/>
        <end position="941"/>
    </location>
</feature>
<dbReference type="Proteomes" id="UP000256970">
    <property type="component" value="Unassembled WGS sequence"/>
</dbReference>
<dbReference type="AlphaFoldDB" id="A0A383VXI4"/>